<evidence type="ECO:0000256" key="1">
    <source>
        <dbReference type="SAM" id="MobiDB-lite"/>
    </source>
</evidence>
<dbReference type="PANTHER" id="PTHR38431:SF1">
    <property type="entry name" value="BLL2305 PROTEIN"/>
    <property type="match status" value="1"/>
</dbReference>
<feature type="domain" description="PBP" evidence="3">
    <location>
        <begin position="163"/>
        <end position="350"/>
    </location>
</feature>
<dbReference type="eggNOG" id="COG1910">
    <property type="taxonomic scope" value="Bacteria"/>
</dbReference>
<dbReference type="InterPro" id="IPR000847">
    <property type="entry name" value="LysR_HTH_N"/>
</dbReference>
<dbReference type="InterPro" id="IPR024370">
    <property type="entry name" value="PBP_domain"/>
</dbReference>
<reference evidence="4 5" key="1">
    <citation type="submission" date="2012-09" db="EMBL/GenBank/DDBJ databases">
        <title>Draft Genome Sequences of 6 Strains from Genus Thauera.</title>
        <authorList>
            <person name="Liu B."/>
            <person name="Shapleigh J.P."/>
            <person name="Frostegard A.H."/>
        </authorList>
    </citation>
    <scope>NUCLEOTIDE SEQUENCE [LARGE SCALE GENOMIC DNA]</scope>
    <source>
        <strain evidence="5">47Lol / DSM 12138</strain>
    </source>
</reference>
<protein>
    <submittedName>
        <fullName evidence="4">Transcriptional regulator of molybdate metabolism, LysR family protein</fullName>
    </submittedName>
</protein>
<organism evidence="4 5">
    <name type="scientific">Thauera linaloolentis (strain DSM 12138 / JCM 21573 / CCUG 41526 / CIP 105981 / IAM 15112 / NBRC 102519 / 47Lol)</name>
    <dbReference type="NCBI Taxonomy" id="1123367"/>
    <lineage>
        <taxon>Bacteria</taxon>
        <taxon>Pseudomonadati</taxon>
        <taxon>Pseudomonadota</taxon>
        <taxon>Betaproteobacteria</taxon>
        <taxon>Rhodocyclales</taxon>
        <taxon>Zoogloeaceae</taxon>
        <taxon>Thauera</taxon>
    </lineage>
</organism>
<dbReference type="Pfam" id="PF00126">
    <property type="entry name" value="HTH_1"/>
    <property type="match status" value="1"/>
</dbReference>
<gene>
    <name evidence="4" type="ORF">C666_14295</name>
</gene>
<dbReference type="PANTHER" id="PTHR38431">
    <property type="entry name" value="BLL2305 PROTEIN"/>
    <property type="match status" value="1"/>
</dbReference>
<name>N6Y364_THAL4</name>
<dbReference type="EMBL" id="AMXE01000063">
    <property type="protein sequence ID" value="ENO85975.1"/>
    <property type="molecule type" value="Genomic_DNA"/>
</dbReference>
<evidence type="ECO:0000313" key="4">
    <source>
        <dbReference type="EMBL" id="ENO85975.1"/>
    </source>
</evidence>
<dbReference type="AlphaFoldDB" id="N6Y364"/>
<evidence type="ECO:0000259" key="2">
    <source>
        <dbReference type="Pfam" id="PF00126"/>
    </source>
</evidence>
<dbReference type="SUPFAM" id="SSF46785">
    <property type="entry name" value="Winged helix' DNA-binding domain"/>
    <property type="match status" value="1"/>
</dbReference>
<dbReference type="Gene3D" id="1.10.10.10">
    <property type="entry name" value="Winged helix-like DNA-binding domain superfamily/Winged helix DNA-binding domain"/>
    <property type="match status" value="1"/>
</dbReference>
<evidence type="ECO:0000259" key="3">
    <source>
        <dbReference type="Pfam" id="PF12727"/>
    </source>
</evidence>
<keyword evidence="5" id="KW-1185">Reference proteome</keyword>
<comment type="caution">
    <text evidence="4">The sequence shown here is derived from an EMBL/GenBank/DDBJ whole genome shotgun (WGS) entry which is preliminary data.</text>
</comment>
<dbReference type="InterPro" id="IPR036390">
    <property type="entry name" value="WH_DNA-bd_sf"/>
</dbReference>
<evidence type="ECO:0000313" key="5">
    <source>
        <dbReference type="Proteomes" id="UP000013232"/>
    </source>
</evidence>
<feature type="domain" description="HTH lysR-type" evidence="2">
    <location>
        <begin position="50"/>
        <end position="106"/>
    </location>
</feature>
<feature type="region of interest" description="Disordered" evidence="1">
    <location>
        <begin position="1"/>
        <end position="22"/>
    </location>
</feature>
<accession>N6Y364</accession>
<dbReference type="STRING" id="1123367.GCA_000621305_03124"/>
<dbReference type="GO" id="GO:0003700">
    <property type="term" value="F:DNA-binding transcription factor activity"/>
    <property type="evidence" value="ECO:0007669"/>
    <property type="project" value="InterPro"/>
</dbReference>
<dbReference type="eggNOG" id="COG2005">
    <property type="taxonomic scope" value="Bacteria"/>
</dbReference>
<dbReference type="InterPro" id="IPR036388">
    <property type="entry name" value="WH-like_DNA-bd_sf"/>
</dbReference>
<proteinExistence type="predicted"/>
<dbReference type="Gene3D" id="3.40.190.10">
    <property type="entry name" value="Periplasmic binding protein-like II"/>
    <property type="match status" value="1"/>
</dbReference>
<sequence>MEAVGTRPARDGTETRPSGDAAQVNAMHRISLNYVLGADAAPALVRNSLLDLLQAVSEEGSISAAARRLGLSYRHVWGELKRWDAEFGRALIHWEKGHAARLTDFGAKLLWAERQAQARLLPQIEALRANIERAFAVAFDESAHVLTFFASHDEALIALGEQARAQRLHLDIRFTGSVDAIRALNEGRCEMAGFHTRIQPAHGSLSQRTYKPLLQPGRNKLIGFARRTQGLIVARGNPLGLRTPHDLTRARVRFVNRALGSGSRVLLDELLAEAGIAPEAVRGHDSAEPSHAAVAHAVATGTADAGFGIEANARVRGLDFIPLVEENYFLACLKSSLEQPATQALLALLRMAEWQRRLAGLPGYAPMTSGEVLSMTRVLPWWRFRTPRVR</sequence>
<dbReference type="SUPFAM" id="SSF53850">
    <property type="entry name" value="Periplasmic binding protein-like II"/>
    <property type="match status" value="1"/>
</dbReference>
<dbReference type="Proteomes" id="UP000013232">
    <property type="component" value="Unassembled WGS sequence"/>
</dbReference>
<dbReference type="Pfam" id="PF12727">
    <property type="entry name" value="PBP_like"/>
    <property type="match status" value="1"/>
</dbReference>